<dbReference type="PANTHER" id="PTHR13285:SF18">
    <property type="entry name" value="PROTEIN-CYSTEINE N-PALMITOYLTRANSFERASE RASP"/>
    <property type="match status" value="1"/>
</dbReference>
<reference evidence="10" key="1">
    <citation type="submission" date="2016-10" db="EMBL/GenBank/DDBJ databases">
        <authorList>
            <person name="Varghese N."/>
            <person name="Submissions S."/>
        </authorList>
    </citation>
    <scope>NUCLEOTIDE SEQUENCE [LARGE SCALE GENOMIC DNA]</scope>
    <source>
        <strain evidence="10">DSM 25329</strain>
    </source>
</reference>
<gene>
    <name evidence="9" type="ORF">SAMN04487996_115101</name>
</gene>
<dbReference type="EMBL" id="FNAN01000015">
    <property type="protein sequence ID" value="SDG12060.1"/>
    <property type="molecule type" value="Genomic_DNA"/>
</dbReference>
<feature type="transmembrane region" description="Helical" evidence="8">
    <location>
        <begin position="458"/>
        <end position="479"/>
    </location>
</feature>
<accession>A0A1G7RQ37</accession>
<protein>
    <submittedName>
        <fullName evidence="9">D-alanyl-lipoteichoic acid acyltransferase DltB, MBOAT superfamily</fullName>
    </submittedName>
</protein>
<comment type="subcellular location">
    <subcellularLocation>
        <location evidence="1">Cell membrane</location>
        <topology evidence="1">Multi-pass membrane protein</topology>
    </subcellularLocation>
</comment>
<dbReference type="AlphaFoldDB" id="A0A1G7RQ37"/>
<dbReference type="Pfam" id="PF03062">
    <property type="entry name" value="MBOAT"/>
    <property type="match status" value="1"/>
</dbReference>
<evidence type="ECO:0000256" key="5">
    <source>
        <dbReference type="ARBA" id="ARBA00022989"/>
    </source>
</evidence>
<dbReference type="STRING" id="659014.SAMN04487996_115101"/>
<evidence type="ECO:0000256" key="1">
    <source>
        <dbReference type="ARBA" id="ARBA00004651"/>
    </source>
</evidence>
<evidence type="ECO:0000256" key="6">
    <source>
        <dbReference type="ARBA" id="ARBA00023136"/>
    </source>
</evidence>
<evidence type="ECO:0000256" key="7">
    <source>
        <dbReference type="PIRNR" id="PIRNR016636"/>
    </source>
</evidence>
<organism evidence="9 10">
    <name type="scientific">Dyadobacter soli</name>
    <dbReference type="NCBI Taxonomy" id="659014"/>
    <lineage>
        <taxon>Bacteria</taxon>
        <taxon>Pseudomonadati</taxon>
        <taxon>Bacteroidota</taxon>
        <taxon>Cytophagia</taxon>
        <taxon>Cytophagales</taxon>
        <taxon>Spirosomataceae</taxon>
        <taxon>Dyadobacter</taxon>
    </lineage>
</organism>
<evidence type="ECO:0000313" key="9">
    <source>
        <dbReference type="EMBL" id="SDG12060.1"/>
    </source>
</evidence>
<dbReference type="GO" id="GO:0005886">
    <property type="term" value="C:plasma membrane"/>
    <property type="evidence" value="ECO:0007669"/>
    <property type="project" value="UniProtKB-SubCell"/>
</dbReference>
<feature type="transmembrane region" description="Helical" evidence="8">
    <location>
        <begin position="36"/>
        <end position="56"/>
    </location>
</feature>
<dbReference type="InterPro" id="IPR028362">
    <property type="entry name" value="AlgI"/>
</dbReference>
<evidence type="ECO:0000256" key="4">
    <source>
        <dbReference type="ARBA" id="ARBA00022692"/>
    </source>
</evidence>
<dbReference type="PIRSF" id="PIRSF500217">
    <property type="entry name" value="AlgI"/>
    <property type="match status" value="1"/>
</dbReference>
<sequence>MDFHSIQFAVFFIVVTLAYFSLSWKGRWMLLLATSCYFYMVFKPVFILILFGTIIIDYYAGLWIEKSQEQKQKKLLLVISLISNIGILAFFKYYDFVQDSVNTILANLHLRPMFPAFTRIVPGPIAEWMTTGSGALLLPIGLSFHTFQAMSYTIEVYRGNQAAEKHFGIYALYVMFYPQLVAGPIERPQNMLFQFHSYFKYDFEQVKEGLMQMAFGFFKKMVIADRLVMLVDYAYDKPDEHNGLTLIVATIFFAFRIYCDFSGYSDIAIGAARVMGFTLMDNFKTPYISKSISEFWGRWHISLSSWFKDYLYIPLGGNRKGEWMKYRNQFIVFLVSGLWHGASWNYVIWGGLHGFYQVTASLRDKWMKKAGIEMPKNKFMDVLNIVFTFVLVTITWVFFRNHKAPVSRSFLILEKMAGFSIFEPLQTPMNHAEMWFCLFLIVFLMIKEHYYLKIPTRNTTVFFLLFPLILLANYFLGVVSENQFIYFQF</sequence>
<dbReference type="OrthoDB" id="9805788at2"/>
<keyword evidence="4 8" id="KW-0812">Transmembrane</keyword>
<keyword evidence="10" id="KW-1185">Reference proteome</keyword>
<dbReference type="PANTHER" id="PTHR13285">
    <property type="entry name" value="ACYLTRANSFERASE"/>
    <property type="match status" value="1"/>
</dbReference>
<keyword evidence="7 9" id="KW-0012">Acyltransferase</keyword>
<feature type="transmembrane region" description="Helical" evidence="8">
    <location>
        <begin position="382"/>
        <end position="399"/>
    </location>
</feature>
<feature type="transmembrane region" description="Helical" evidence="8">
    <location>
        <begin position="76"/>
        <end position="94"/>
    </location>
</feature>
<keyword evidence="6 7" id="KW-0472">Membrane</keyword>
<dbReference type="RefSeq" id="WP_090155319.1">
    <property type="nucleotide sequence ID" value="NZ_FNAN01000015.1"/>
</dbReference>
<dbReference type="Proteomes" id="UP000198748">
    <property type="component" value="Unassembled WGS sequence"/>
</dbReference>
<evidence type="ECO:0000256" key="8">
    <source>
        <dbReference type="SAM" id="Phobius"/>
    </source>
</evidence>
<feature type="transmembrane region" description="Helical" evidence="8">
    <location>
        <begin position="330"/>
        <end position="349"/>
    </location>
</feature>
<keyword evidence="3 7" id="KW-1003">Cell membrane</keyword>
<comment type="similarity">
    <text evidence="2 7">Belongs to the membrane-bound acyltransferase family.</text>
</comment>
<keyword evidence="7 9" id="KW-0808">Transferase</keyword>
<proteinExistence type="inferred from homology"/>
<name>A0A1G7RQ37_9BACT</name>
<dbReference type="InterPro" id="IPR024194">
    <property type="entry name" value="Ac/AlaTfrase_AlgI/DltB"/>
</dbReference>
<evidence type="ECO:0000256" key="2">
    <source>
        <dbReference type="ARBA" id="ARBA00010323"/>
    </source>
</evidence>
<feature type="transmembrane region" description="Helical" evidence="8">
    <location>
        <begin position="6"/>
        <end position="24"/>
    </location>
</feature>
<dbReference type="PIRSF" id="PIRSF016636">
    <property type="entry name" value="AlgI_DltB"/>
    <property type="match status" value="1"/>
</dbReference>
<dbReference type="InterPro" id="IPR004299">
    <property type="entry name" value="MBOAT_fam"/>
</dbReference>
<dbReference type="GO" id="GO:0016746">
    <property type="term" value="F:acyltransferase activity"/>
    <property type="evidence" value="ECO:0007669"/>
    <property type="project" value="UniProtKB-KW"/>
</dbReference>
<evidence type="ECO:0000256" key="3">
    <source>
        <dbReference type="ARBA" id="ARBA00022475"/>
    </source>
</evidence>
<feature type="transmembrane region" description="Helical" evidence="8">
    <location>
        <begin position="434"/>
        <end position="452"/>
    </location>
</feature>
<evidence type="ECO:0000313" key="10">
    <source>
        <dbReference type="Proteomes" id="UP000198748"/>
    </source>
</evidence>
<keyword evidence="5 8" id="KW-1133">Transmembrane helix</keyword>
<dbReference type="GO" id="GO:0042121">
    <property type="term" value="P:alginic acid biosynthetic process"/>
    <property type="evidence" value="ECO:0007669"/>
    <property type="project" value="InterPro"/>
</dbReference>
<dbReference type="InterPro" id="IPR051085">
    <property type="entry name" value="MB_O-acyltransferase"/>
</dbReference>